<comment type="caution">
    <text evidence="1">The sequence shown here is derived from an EMBL/GenBank/DDBJ whole genome shotgun (WGS) entry which is preliminary data.</text>
</comment>
<proteinExistence type="predicted"/>
<reference evidence="1 2" key="1">
    <citation type="submission" date="2019-09" db="EMBL/GenBank/DDBJ databases">
        <title>NBRP : Genome information of microbial organism related human and environment.</title>
        <authorList>
            <person name="Hattori M."/>
            <person name="Oshima K."/>
            <person name="Inaba H."/>
            <person name="Suda W."/>
            <person name="Sakamoto M."/>
            <person name="Iino T."/>
            <person name="Kitahara M."/>
            <person name="Oshida Y."/>
            <person name="Iida T."/>
            <person name="Kudo T."/>
            <person name="Itoh T."/>
            <person name="Ohkuma M."/>
        </authorList>
    </citation>
    <scope>NUCLEOTIDE SEQUENCE [LARGE SCALE GENOMIC DNA]</scope>
    <source>
        <strain evidence="1 2">Q-1</strain>
    </source>
</reference>
<dbReference type="RefSeq" id="WP_150006776.1">
    <property type="nucleotide sequence ID" value="NZ_BKCN01000002.1"/>
</dbReference>
<gene>
    <name evidence="1" type="ORF">JCM17846_06450</name>
</gene>
<sequence length="311" mass="35003">MDVLERSSQSLGQAATAFGGERKRVLDDTSEAASRLQDIAQIVTDKAALLREAGDDTGNRLDEIAQRFSHAAEQIIVLAARAETSAKDSSESFERNLSESISRSLEDVGASMESLNSLFDQGVADMEHRVSKSMNETVMHLRQAANDAGEESERMAKRLAEQTDKLIHKANSFLSKSEEVERRLLAASSDEFVRTSSLLVDSLHSASVDIDKILDDDVPDEVWQRYLSGDRSIFSRRAVRMADRKTRQRITQMFENDREFRDTVLKFFRDFEALMEQISTRDRHSAMSVTLISSDMGKLYVLLAQSLKKIQ</sequence>
<keyword evidence="2" id="KW-1185">Reference proteome</keyword>
<organism evidence="1 2">
    <name type="scientific">Iodidimonas nitroreducens</name>
    <dbReference type="NCBI Taxonomy" id="1236968"/>
    <lineage>
        <taxon>Bacteria</taxon>
        <taxon>Pseudomonadati</taxon>
        <taxon>Pseudomonadota</taxon>
        <taxon>Alphaproteobacteria</taxon>
        <taxon>Iodidimonadales</taxon>
        <taxon>Iodidimonadaceae</taxon>
        <taxon>Iodidimonas</taxon>
    </lineage>
</organism>
<accession>A0A5A7N3W3</accession>
<dbReference type="AlphaFoldDB" id="A0A5A7N3W3"/>
<protein>
    <submittedName>
        <fullName evidence="1">Uncharacterized protein</fullName>
    </submittedName>
</protein>
<evidence type="ECO:0000313" key="2">
    <source>
        <dbReference type="Proteomes" id="UP000324996"/>
    </source>
</evidence>
<evidence type="ECO:0000313" key="1">
    <source>
        <dbReference type="EMBL" id="GER02963.1"/>
    </source>
</evidence>
<dbReference type="EMBL" id="BKCN01000002">
    <property type="protein sequence ID" value="GER02963.1"/>
    <property type="molecule type" value="Genomic_DNA"/>
</dbReference>
<name>A0A5A7N3W3_9PROT</name>
<dbReference type="Proteomes" id="UP000324996">
    <property type="component" value="Unassembled WGS sequence"/>
</dbReference>